<dbReference type="Proteomes" id="UP000094828">
    <property type="component" value="Unassembled WGS sequence"/>
</dbReference>
<keyword evidence="1" id="KW-0472">Membrane</keyword>
<keyword evidence="1" id="KW-0812">Transmembrane</keyword>
<name>A0A1C3EK99_9PLAN</name>
<reference evidence="2 3" key="1">
    <citation type="submission" date="2016-05" db="EMBL/GenBank/DDBJ databases">
        <title>Genomic and physiological characterization of Planctopirus sp. isolated from fresh water lake.</title>
        <authorList>
            <person name="Subhash Y."/>
            <person name="Ramana C."/>
        </authorList>
    </citation>
    <scope>NUCLEOTIDE SEQUENCE [LARGE SCALE GENOMIC DNA]</scope>
    <source>
        <strain evidence="2 3">JC280</strain>
    </source>
</reference>
<dbReference type="RefSeq" id="WP_068846799.1">
    <property type="nucleotide sequence ID" value="NZ_LYDR01000050.1"/>
</dbReference>
<feature type="transmembrane region" description="Helical" evidence="1">
    <location>
        <begin position="38"/>
        <end position="58"/>
    </location>
</feature>
<protein>
    <submittedName>
        <fullName evidence="2">Uncharacterized protein</fullName>
    </submittedName>
</protein>
<evidence type="ECO:0000313" key="2">
    <source>
        <dbReference type="EMBL" id="ODA33662.1"/>
    </source>
</evidence>
<sequence>MDIKSPALLKMKGALFALLAIISGGLLLAPQFSWQSLALLLITIWASCRTYYFCFYVLEHYVDPSFRYAGLWDLLRHGIRKSKGGQQEVMPDE</sequence>
<organism evidence="2 3">
    <name type="scientific">Planctopirus hydrillae</name>
    <dbReference type="NCBI Taxonomy" id="1841610"/>
    <lineage>
        <taxon>Bacteria</taxon>
        <taxon>Pseudomonadati</taxon>
        <taxon>Planctomycetota</taxon>
        <taxon>Planctomycetia</taxon>
        <taxon>Planctomycetales</taxon>
        <taxon>Planctomycetaceae</taxon>
        <taxon>Planctopirus</taxon>
    </lineage>
</organism>
<dbReference type="STRING" id="1841610.A6X21_18205"/>
<accession>A0A1C3EK99</accession>
<keyword evidence="1" id="KW-1133">Transmembrane helix</keyword>
<keyword evidence="3" id="KW-1185">Reference proteome</keyword>
<comment type="caution">
    <text evidence="2">The sequence shown here is derived from an EMBL/GenBank/DDBJ whole genome shotgun (WGS) entry which is preliminary data.</text>
</comment>
<evidence type="ECO:0000313" key="3">
    <source>
        <dbReference type="Proteomes" id="UP000094828"/>
    </source>
</evidence>
<dbReference type="EMBL" id="LYDR01000050">
    <property type="protein sequence ID" value="ODA33662.1"/>
    <property type="molecule type" value="Genomic_DNA"/>
</dbReference>
<dbReference type="AlphaFoldDB" id="A0A1C3EK99"/>
<evidence type="ECO:0000256" key="1">
    <source>
        <dbReference type="SAM" id="Phobius"/>
    </source>
</evidence>
<proteinExistence type="predicted"/>
<dbReference type="OrthoDB" id="286647at2"/>
<gene>
    <name evidence="2" type="ORF">A6X21_18205</name>
</gene>